<accession>A0A397GE62</accession>
<gene>
    <name evidence="1" type="ORF">Glove_624g50</name>
</gene>
<sequence length="157" mass="18569">MTSDKMCSECNQEFTNIFKRWCKPYKLIQASQINANGYWKVIEWILYDSLEDIKEIAKCGFGTIYKAKWSNGPIGEWDVENQVWKREGQQNIALKKVDNNFGCLNEDYLNEIAIHLKTGSDSSHASIRIYRITQEPETHKYILWFYNIWMVEILEIT</sequence>
<name>A0A397GE62_9GLOM</name>
<proteinExistence type="predicted"/>
<evidence type="ECO:0008006" key="3">
    <source>
        <dbReference type="Google" id="ProtNLM"/>
    </source>
</evidence>
<protein>
    <recommendedName>
        <fullName evidence="3">Protein kinase domain-containing protein</fullName>
    </recommendedName>
</protein>
<evidence type="ECO:0000313" key="2">
    <source>
        <dbReference type="Proteomes" id="UP000266861"/>
    </source>
</evidence>
<dbReference type="OrthoDB" id="3256376at2759"/>
<dbReference type="Proteomes" id="UP000266861">
    <property type="component" value="Unassembled WGS sequence"/>
</dbReference>
<keyword evidence="2" id="KW-1185">Reference proteome</keyword>
<dbReference type="EMBL" id="PQFF01000518">
    <property type="protein sequence ID" value="RHZ46370.1"/>
    <property type="molecule type" value="Genomic_DNA"/>
</dbReference>
<organism evidence="1 2">
    <name type="scientific">Diversispora epigaea</name>
    <dbReference type="NCBI Taxonomy" id="1348612"/>
    <lineage>
        <taxon>Eukaryota</taxon>
        <taxon>Fungi</taxon>
        <taxon>Fungi incertae sedis</taxon>
        <taxon>Mucoromycota</taxon>
        <taxon>Glomeromycotina</taxon>
        <taxon>Glomeromycetes</taxon>
        <taxon>Diversisporales</taxon>
        <taxon>Diversisporaceae</taxon>
        <taxon>Diversispora</taxon>
    </lineage>
</organism>
<dbReference type="Gene3D" id="1.10.10.1010">
    <property type="entry name" value="Intein homing endonuclease, domain IV"/>
    <property type="match status" value="1"/>
</dbReference>
<comment type="caution">
    <text evidence="1">The sequence shown here is derived from an EMBL/GenBank/DDBJ whole genome shotgun (WGS) entry which is preliminary data.</text>
</comment>
<reference evidence="1 2" key="1">
    <citation type="submission" date="2018-08" db="EMBL/GenBank/DDBJ databases">
        <title>Genome and evolution of the arbuscular mycorrhizal fungus Diversispora epigaea (formerly Glomus versiforme) and its bacterial endosymbionts.</title>
        <authorList>
            <person name="Sun X."/>
            <person name="Fei Z."/>
            <person name="Harrison M."/>
        </authorList>
    </citation>
    <scope>NUCLEOTIDE SEQUENCE [LARGE SCALE GENOMIC DNA]</scope>
    <source>
        <strain evidence="1 2">IT104</strain>
    </source>
</reference>
<evidence type="ECO:0000313" key="1">
    <source>
        <dbReference type="EMBL" id="RHZ46370.1"/>
    </source>
</evidence>
<dbReference type="AlphaFoldDB" id="A0A397GE62"/>